<evidence type="ECO:0000256" key="6">
    <source>
        <dbReference type="PIRSR" id="PIRSR001221-2"/>
    </source>
</evidence>
<evidence type="ECO:0000256" key="5">
    <source>
        <dbReference type="PIRSR" id="PIRSR001221-1"/>
    </source>
</evidence>
<evidence type="ECO:0000256" key="1">
    <source>
        <dbReference type="ARBA" id="ARBA00001311"/>
    </source>
</evidence>
<evidence type="ECO:0000256" key="4">
    <source>
        <dbReference type="ARBA" id="ARBA00022801"/>
    </source>
</evidence>
<evidence type="ECO:0000256" key="2">
    <source>
        <dbReference type="ARBA" id="ARBA00009199"/>
    </source>
</evidence>
<dbReference type="PROSITE" id="PS00571">
    <property type="entry name" value="AMIDASES"/>
    <property type="match status" value="1"/>
</dbReference>
<dbReference type="EC" id="3.5.1.4" evidence="3"/>
<feature type="binding site" evidence="6">
    <location>
        <begin position="244"/>
        <end position="247"/>
    </location>
    <ligand>
        <name>substrate</name>
    </ligand>
</feature>
<evidence type="ECO:0000259" key="7">
    <source>
        <dbReference type="Pfam" id="PF01425"/>
    </source>
</evidence>
<feature type="active site" description="Charge relay system" evidence="5">
    <location>
        <position position="148"/>
    </location>
</feature>
<comment type="caution">
    <text evidence="8">The sequence shown here is derived from an EMBL/GenBank/DDBJ whole genome shotgun (WGS) entry which is preliminary data.</text>
</comment>
<dbReference type="InterPro" id="IPR036928">
    <property type="entry name" value="AS_sf"/>
</dbReference>
<comment type="similarity">
    <text evidence="2">Belongs to the amidase family.</text>
</comment>
<reference evidence="8" key="1">
    <citation type="journal article" date="2021" name="Nat. Commun.">
        <title>Genetic determinants of endophytism in the Arabidopsis root mycobiome.</title>
        <authorList>
            <person name="Mesny F."/>
            <person name="Miyauchi S."/>
            <person name="Thiergart T."/>
            <person name="Pickel B."/>
            <person name="Atanasova L."/>
            <person name="Karlsson M."/>
            <person name="Huettel B."/>
            <person name="Barry K.W."/>
            <person name="Haridas S."/>
            <person name="Chen C."/>
            <person name="Bauer D."/>
            <person name="Andreopoulos W."/>
            <person name="Pangilinan J."/>
            <person name="LaButti K."/>
            <person name="Riley R."/>
            <person name="Lipzen A."/>
            <person name="Clum A."/>
            <person name="Drula E."/>
            <person name="Henrissat B."/>
            <person name="Kohler A."/>
            <person name="Grigoriev I.V."/>
            <person name="Martin F.M."/>
            <person name="Hacquard S."/>
        </authorList>
    </citation>
    <scope>NUCLEOTIDE SEQUENCE</scope>
    <source>
        <strain evidence="8">MPI-CAGE-AT-0021</strain>
    </source>
</reference>
<dbReference type="Pfam" id="PF01425">
    <property type="entry name" value="Amidase"/>
    <property type="match status" value="1"/>
</dbReference>
<organism evidence="8 9">
    <name type="scientific">Dactylonectria estremocensis</name>
    <dbReference type="NCBI Taxonomy" id="1079267"/>
    <lineage>
        <taxon>Eukaryota</taxon>
        <taxon>Fungi</taxon>
        <taxon>Dikarya</taxon>
        <taxon>Ascomycota</taxon>
        <taxon>Pezizomycotina</taxon>
        <taxon>Sordariomycetes</taxon>
        <taxon>Hypocreomycetidae</taxon>
        <taxon>Hypocreales</taxon>
        <taxon>Nectriaceae</taxon>
        <taxon>Dactylonectria</taxon>
    </lineage>
</organism>
<dbReference type="AlphaFoldDB" id="A0A9P9DBZ9"/>
<dbReference type="EMBL" id="JAGMUU010000036">
    <property type="protein sequence ID" value="KAH7116560.1"/>
    <property type="molecule type" value="Genomic_DNA"/>
</dbReference>
<evidence type="ECO:0000256" key="3">
    <source>
        <dbReference type="ARBA" id="ARBA00012922"/>
    </source>
</evidence>
<accession>A0A9P9DBZ9</accession>
<keyword evidence="4" id="KW-0378">Hydrolase</keyword>
<dbReference type="Proteomes" id="UP000717696">
    <property type="component" value="Unassembled WGS sequence"/>
</dbReference>
<feature type="active site" description="Acyl-ester intermediate" evidence="5">
    <location>
        <position position="247"/>
    </location>
</feature>
<feature type="active site" description="Charge relay system" evidence="5">
    <location>
        <position position="223"/>
    </location>
</feature>
<comment type="catalytic activity">
    <reaction evidence="1">
        <text>a monocarboxylic acid amide + H2O = a monocarboxylate + NH4(+)</text>
        <dbReference type="Rhea" id="RHEA:12020"/>
        <dbReference type="ChEBI" id="CHEBI:15377"/>
        <dbReference type="ChEBI" id="CHEBI:28938"/>
        <dbReference type="ChEBI" id="CHEBI:35757"/>
        <dbReference type="ChEBI" id="CHEBI:83628"/>
        <dbReference type="EC" id="3.5.1.4"/>
    </reaction>
</comment>
<dbReference type="OrthoDB" id="6428749at2759"/>
<dbReference type="SUPFAM" id="SSF75304">
    <property type="entry name" value="Amidase signature (AS) enzymes"/>
    <property type="match status" value="1"/>
</dbReference>
<keyword evidence="9" id="KW-1185">Reference proteome</keyword>
<gene>
    <name evidence="8" type="ORF">B0J13DRAFT_487606</name>
</gene>
<dbReference type="Gene3D" id="3.90.1300.10">
    <property type="entry name" value="Amidase signature (AS) domain"/>
    <property type="match status" value="1"/>
</dbReference>
<dbReference type="GO" id="GO:0004040">
    <property type="term" value="F:amidase activity"/>
    <property type="evidence" value="ECO:0007669"/>
    <property type="project" value="UniProtKB-EC"/>
</dbReference>
<sequence>MDSVTSSRTEDWAAKVALKYEECQALIPEAWRIPSEILASLQAPWEKNPNDLIALDVARRSGILSERELEITEKHNVASLLNALASGSFAAEEVTIAFSKRAALAQQLTNCLTEMMFDEAQIRARELDALRESGKLAGPLHGLPISIKDSFQVAGTQATLGLVAYLDRHSEKNSCLVEILLSLGAVLYVKTNIPQTMMTADSQNNVFGRTLNPHNTMLGAGGSSGGEGALVAFRGSPLGVGTDIAGSIRIPALCCGTYGFKPTASRVPYGGQQGCSTPGLKFIPACAGPLSNDITALEIFVKNVIDARPAKFDHTAIDVPWRLPSLDPKRKLRLGVLPESESYPLHPPIRTALLEATKKLESQGHELVRLDPSVCHVDNSTEVAWGFFSLDNRADKVVSSSGEPAIPSRTRIATQLQRLNFNFVPTTEGDDQISRIAALNVKKGEILDAWRMIWNDNQLDAVIGPAAQNTAVEHDLFGVPPYTTLLNLLDYPACVIPFGKSKEMAGESFDLQPHQAGPPYNPATTNGMPCSVQVFTSSMRDEECLAISKIVDTCLRE</sequence>
<proteinExistence type="inferred from homology"/>
<evidence type="ECO:0000313" key="8">
    <source>
        <dbReference type="EMBL" id="KAH7116560.1"/>
    </source>
</evidence>
<feature type="domain" description="Amidase" evidence="7">
    <location>
        <begin position="93"/>
        <end position="545"/>
    </location>
</feature>
<feature type="binding site" evidence="6">
    <location>
        <position position="223"/>
    </location>
    <ligand>
        <name>substrate</name>
    </ligand>
</feature>
<dbReference type="PIRSF" id="PIRSF001221">
    <property type="entry name" value="Amidase_fungi"/>
    <property type="match status" value="1"/>
</dbReference>
<protein>
    <recommendedName>
        <fullName evidence="3">amidase</fullName>
        <ecNumber evidence="3">3.5.1.4</ecNumber>
    </recommendedName>
</protein>
<dbReference type="InterPro" id="IPR020556">
    <property type="entry name" value="Amidase_CS"/>
</dbReference>
<feature type="binding site" evidence="6">
    <location>
        <position position="197"/>
    </location>
    <ligand>
        <name>substrate</name>
    </ligand>
</feature>
<dbReference type="InterPro" id="IPR023631">
    <property type="entry name" value="Amidase_dom"/>
</dbReference>
<evidence type="ECO:0000313" key="9">
    <source>
        <dbReference type="Proteomes" id="UP000717696"/>
    </source>
</evidence>
<dbReference type="PANTHER" id="PTHR46072">
    <property type="entry name" value="AMIDASE-RELATED-RELATED"/>
    <property type="match status" value="1"/>
</dbReference>
<dbReference type="PANTHER" id="PTHR46072:SF3">
    <property type="entry name" value="AMIDASE"/>
    <property type="match status" value="1"/>
</dbReference>
<name>A0A9P9DBZ9_9HYPO</name>